<evidence type="ECO:0000256" key="3">
    <source>
        <dbReference type="ARBA" id="ARBA00023004"/>
    </source>
</evidence>
<dbReference type="CDD" id="cd11072">
    <property type="entry name" value="CYP71-like"/>
    <property type="match status" value="1"/>
</dbReference>
<dbReference type="InterPro" id="IPR002401">
    <property type="entry name" value="Cyt_P450_E_grp-I"/>
</dbReference>
<dbReference type="PROSITE" id="PS00086">
    <property type="entry name" value="CYTOCHROME_P450"/>
    <property type="match status" value="1"/>
</dbReference>
<evidence type="ECO:0000256" key="2">
    <source>
        <dbReference type="ARBA" id="ARBA00022723"/>
    </source>
</evidence>
<comment type="caution">
    <text evidence="6">The sequence shown here is derived from an EMBL/GenBank/DDBJ whole genome shotgun (WGS) entry which is preliminary data.</text>
</comment>
<name>A0ABU6XCV1_9FABA</name>
<dbReference type="PRINTS" id="PR00385">
    <property type="entry name" value="P450"/>
</dbReference>
<proteinExistence type="inferred from homology"/>
<keyword evidence="2 4" id="KW-0479">Metal-binding</keyword>
<keyword evidence="4" id="KW-0349">Heme</keyword>
<dbReference type="Gene3D" id="1.10.630.10">
    <property type="entry name" value="Cytochrome P450"/>
    <property type="match status" value="1"/>
</dbReference>
<evidence type="ECO:0000313" key="6">
    <source>
        <dbReference type="EMBL" id="MED6195856.1"/>
    </source>
</evidence>
<evidence type="ECO:0000256" key="5">
    <source>
        <dbReference type="SAM" id="Phobius"/>
    </source>
</evidence>
<dbReference type="InterPro" id="IPR036396">
    <property type="entry name" value="Cyt_P450_sf"/>
</dbReference>
<organism evidence="6 7">
    <name type="scientific">Stylosanthes scabra</name>
    <dbReference type="NCBI Taxonomy" id="79078"/>
    <lineage>
        <taxon>Eukaryota</taxon>
        <taxon>Viridiplantae</taxon>
        <taxon>Streptophyta</taxon>
        <taxon>Embryophyta</taxon>
        <taxon>Tracheophyta</taxon>
        <taxon>Spermatophyta</taxon>
        <taxon>Magnoliopsida</taxon>
        <taxon>eudicotyledons</taxon>
        <taxon>Gunneridae</taxon>
        <taxon>Pentapetalae</taxon>
        <taxon>rosids</taxon>
        <taxon>fabids</taxon>
        <taxon>Fabales</taxon>
        <taxon>Fabaceae</taxon>
        <taxon>Papilionoideae</taxon>
        <taxon>50 kb inversion clade</taxon>
        <taxon>dalbergioids sensu lato</taxon>
        <taxon>Dalbergieae</taxon>
        <taxon>Pterocarpus clade</taxon>
        <taxon>Stylosanthes</taxon>
    </lineage>
</organism>
<keyword evidence="5" id="KW-0812">Transmembrane</keyword>
<dbReference type="Proteomes" id="UP001341840">
    <property type="component" value="Unassembled WGS sequence"/>
</dbReference>
<dbReference type="InterPro" id="IPR017972">
    <property type="entry name" value="Cyt_P450_CS"/>
</dbReference>
<keyword evidence="3 4" id="KW-0408">Iron</keyword>
<gene>
    <name evidence="6" type="ORF">PIB30_041885</name>
</gene>
<keyword evidence="7" id="KW-1185">Reference proteome</keyword>
<reference evidence="6 7" key="1">
    <citation type="journal article" date="2023" name="Plants (Basel)">
        <title>Bridging the Gap: Combining Genomics and Transcriptomics Approaches to Understand Stylosanthes scabra, an Orphan Legume from the Brazilian Caatinga.</title>
        <authorList>
            <person name="Ferreira-Neto J.R.C."/>
            <person name="da Silva M.D."/>
            <person name="Binneck E."/>
            <person name="de Melo N.F."/>
            <person name="da Silva R.H."/>
            <person name="de Melo A.L.T.M."/>
            <person name="Pandolfi V."/>
            <person name="Bustamante F.O."/>
            <person name="Brasileiro-Vidal A.C."/>
            <person name="Benko-Iseppon A.M."/>
        </authorList>
    </citation>
    <scope>NUCLEOTIDE SEQUENCE [LARGE SCALE GENOMIC DNA]</scope>
    <source>
        <tissue evidence="6">Leaves</tissue>
    </source>
</reference>
<keyword evidence="5" id="KW-0472">Membrane</keyword>
<dbReference type="InterPro" id="IPR001128">
    <property type="entry name" value="Cyt_P450"/>
</dbReference>
<evidence type="ECO:0000256" key="4">
    <source>
        <dbReference type="RuleBase" id="RU000461"/>
    </source>
</evidence>
<sequence>MQTLVIILPIFSVLFVLIKWYSTSRKRSLPSPLKFPIIGNLHQLGLYPHRTLHSLAKRYGPLMLLHLGRVPVLVVSSAEGAREIMKTHDLVFASRPQRKLFDILVYGSKDVSTAPYGEYWRQLRSICVLHLLSVKRVQSFSAVREEETQIMMEEIKHCSSSSVPINLSQLFSKITTDILCRVTFGRKYGGESRREFKELFMEFTELLGSFVIGELVPWLDWLTSVSGLYTRANRVATRFDKFLEEVVDHHANGYQDDDVTRNVDHVGSSASASDAQGHNDFVDVLLSLQNTNATGFPIDRTAIKCLMLDVFVAGTDTTSTILEWTMTEILRHPMVMKKVQDEAKNVVGNRAMITEDDLVHMHYLKAVVKEALRLHPPIPLLVRRESTQDIKLQDYNVASGTQVIVNTWAIARDPKYWDQPEEFMPERFMNSYMDVKGNDFELIPFGAGRRGCPGTIFAMVIIEIVLANLLHQFEWALPEGVENLDMSETFGLTIYRKVPLRALASPKK</sequence>
<keyword evidence="4" id="KW-0503">Monooxygenase</keyword>
<dbReference type="PRINTS" id="PR00463">
    <property type="entry name" value="EP450I"/>
</dbReference>
<keyword evidence="4" id="KW-0560">Oxidoreductase</keyword>
<keyword evidence="5" id="KW-1133">Transmembrane helix</keyword>
<feature type="transmembrane region" description="Helical" evidence="5">
    <location>
        <begin position="6"/>
        <end position="22"/>
    </location>
</feature>
<dbReference type="EMBL" id="JASCZI010211683">
    <property type="protein sequence ID" value="MED6195856.1"/>
    <property type="molecule type" value="Genomic_DNA"/>
</dbReference>
<evidence type="ECO:0000313" key="7">
    <source>
        <dbReference type="Proteomes" id="UP001341840"/>
    </source>
</evidence>
<accession>A0ABU6XCV1</accession>
<dbReference type="Pfam" id="PF00067">
    <property type="entry name" value="p450"/>
    <property type="match status" value="1"/>
</dbReference>
<dbReference type="SUPFAM" id="SSF48264">
    <property type="entry name" value="Cytochrome P450"/>
    <property type="match status" value="1"/>
</dbReference>
<protein>
    <submittedName>
        <fullName evidence="6">Uncharacterized protein</fullName>
    </submittedName>
</protein>
<evidence type="ECO:0000256" key="1">
    <source>
        <dbReference type="ARBA" id="ARBA00010617"/>
    </source>
</evidence>
<dbReference type="PANTHER" id="PTHR47955">
    <property type="entry name" value="CYTOCHROME P450 FAMILY 71 PROTEIN"/>
    <property type="match status" value="1"/>
</dbReference>
<comment type="similarity">
    <text evidence="1 4">Belongs to the cytochrome P450 family.</text>
</comment>
<dbReference type="PANTHER" id="PTHR47955:SF15">
    <property type="entry name" value="CYTOCHROME P450 71A2-LIKE"/>
    <property type="match status" value="1"/>
</dbReference>